<proteinExistence type="predicted"/>
<dbReference type="Proteomes" id="UP000030635">
    <property type="component" value="Chromosome"/>
</dbReference>
<dbReference type="KEGG" id="cbv:U729_449"/>
<dbReference type="AlphaFoldDB" id="A0A0A7FW82"/>
<keyword evidence="1" id="KW-0472">Membrane</keyword>
<evidence type="ECO:0000256" key="1">
    <source>
        <dbReference type="SAM" id="Phobius"/>
    </source>
</evidence>
<evidence type="ECO:0000313" key="2">
    <source>
        <dbReference type="EMBL" id="AIY83200.1"/>
    </source>
</evidence>
<dbReference type="OrthoDB" id="2015187at2"/>
<organism evidence="2 3">
    <name type="scientific">Clostridium baratii str. Sullivan</name>
    <dbReference type="NCBI Taxonomy" id="1415775"/>
    <lineage>
        <taxon>Bacteria</taxon>
        <taxon>Bacillati</taxon>
        <taxon>Bacillota</taxon>
        <taxon>Clostridia</taxon>
        <taxon>Eubacteriales</taxon>
        <taxon>Clostridiaceae</taxon>
        <taxon>Clostridium</taxon>
    </lineage>
</organism>
<keyword evidence="3" id="KW-1185">Reference proteome</keyword>
<feature type="transmembrane region" description="Helical" evidence="1">
    <location>
        <begin position="5"/>
        <end position="23"/>
    </location>
</feature>
<dbReference type="EMBL" id="CP006905">
    <property type="protein sequence ID" value="AIY83200.1"/>
    <property type="molecule type" value="Genomic_DNA"/>
</dbReference>
<evidence type="ECO:0000313" key="3">
    <source>
        <dbReference type="Proteomes" id="UP000030635"/>
    </source>
</evidence>
<reference evidence="2 3" key="1">
    <citation type="journal article" date="2015" name="Infect. Genet. Evol.">
        <title>Genomic sequences of six botulinum neurotoxin-producing strains representing three clostridial species illustrate the mobility and diversity of botulinum neurotoxin genes.</title>
        <authorList>
            <person name="Smith T.J."/>
            <person name="Hill K.K."/>
            <person name="Xie G."/>
            <person name="Foley B.T."/>
            <person name="Williamson C.H."/>
            <person name="Foster J.T."/>
            <person name="Johnson S.L."/>
            <person name="Chertkov O."/>
            <person name="Teshima H."/>
            <person name="Gibbons H.S."/>
            <person name="Johnsky L.A."/>
            <person name="Karavis M.A."/>
            <person name="Smith L.A."/>
        </authorList>
    </citation>
    <scope>NUCLEOTIDE SEQUENCE [LARGE SCALE GENOMIC DNA]</scope>
    <source>
        <strain evidence="2">Sullivan</strain>
    </source>
</reference>
<dbReference type="RefSeq" id="WP_039311287.1">
    <property type="nucleotide sequence ID" value="NZ_CP006905.1"/>
</dbReference>
<dbReference type="eggNOG" id="ENOG50338EX">
    <property type="taxonomic scope" value="Bacteria"/>
</dbReference>
<name>A0A0A7FW82_9CLOT</name>
<sequence length="152" mass="17406">MKRRGALLCFLIVFLSYIGYYFYDKNSETARKEDIFKINVNSNELLYESTVGYNTVGIYQKDKQIIINAISETDFFDGAQFTIKTKGKLSSSDISVTWSTIGGNVENADDNEKVIADIEIRENNIVIYEKKINFISKGIKIFIDVLNDKKSR</sequence>
<keyword evidence="1" id="KW-1133">Transmembrane helix</keyword>
<keyword evidence="1" id="KW-0812">Transmembrane</keyword>
<accession>A0A0A7FW82</accession>
<gene>
    <name evidence="2" type="ORF">U729_449</name>
</gene>
<protein>
    <submittedName>
        <fullName evidence="2">Uncharacterized protein</fullName>
    </submittedName>
</protein>
<dbReference type="HOGENOM" id="CLU_1719138_0_0_9"/>